<feature type="region of interest" description="Disordered" evidence="1">
    <location>
        <begin position="1"/>
        <end position="104"/>
    </location>
</feature>
<sequence>MLLRLARPRHPATAGRLHPGTCTQPGHGRARRAAGRDRRRRADRLGAQRSHPGSPRERGTAGGGAAGVHLGHPGPASGSPCSRHHKCPGRPPSPTGAASWSRTVVRATRNGTPRSTRGQSSCGTDAGTCCATHTARMRSARTVSIGFGRCGPLEPDGDRCVLVGSTRNPTMYAQEWLAAAPFDFSVEEGAELRAAVAQSRLASSGHFHLRGPKPGPATSANGNGTDQRAGS</sequence>
<keyword evidence="3" id="KW-1185">Reference proteome</keyword>
<accession>A4X8J0</accession>
<organism evidence="2 3">
    <name type="scientific">Salinispora tropica (strain ATCC BAA-916 / DSM 44818 / JCM 13857 / NBRC 105044 / CNB-440)</name>
    <dbReference type="NCBI Taxonomy" id="369723"/>
    <lineage>
        <taxon>Bacteria</taxon>
        <taxon>Bacillati</taxon>
        <taxon>Actinomycetota</taxon>
        <taxon>Actinomycetes</taxon>
        <taxon>Micromonosporales</taxon>
        <taxon>Micromonosporaceae</taxon>
        <taxon>Salinispora</taxon>
    </lineage>
</organism>
<evidence type="ECO:0000256" key="1">
    <source>
        <dbReference type="SAM" id="MobiDB-lite"/>
    </source>
</evidence>
<evidence type="ECO:0000313" key="3">
    <source>
        <dbReference type="Proteomes" id="UP000000235"/>
    </source>
</evidence>
<reference evidence="3" key="1">
    <citation type="journal article" date="2007" name="Proc. Natl. Acad. Sci. U.S.A.">
        <title>Genome sequencing reveals complex secondary metabolome in the marine actinomycete Salinispora tropica.</title>
        <authorList>
            <person name="Udwary D.W."/>
            <person name="Zeigler L."/>
            <person name="Asolkar R.N."/>
            <person name="Singan V."/>
            <person name="Lapidus A."/>
            <person name="Fenical W."/>
            <person name="Jensen P.R."/>
            <person name="Moore B.S."/>
        </authorList>
    </citation>
    <scope>NUCLEOTIDE SEQUENCE [LARGE SCALE GENOMIC DNA]</scope>
    <source>
        <strain evidence="3">ATCC BAA-916 / DSM 44818 / CNB-440</strain>
    </source>
</reference>
<dbReference type="AlphaFoldDB" id="A4X8J0"/>
<dbReference type="KEGG" id="stp:Strop_2747"/>
<protein>
    <submittedName>
        <fullName evidence="2">Uncharacterized protein</fullName>
    </submittedName>
</protein>
<feature type="region of interest" description="Disordered" evidence="1">
    <location>
        <begin position="205"/>
        <end position="231"/>
    </location>
</feature>
<proteinExistence type="predicted"/>
<feature type="compositionally biased region" description="Low complexity" evidence="1">
    <location>
        <begin position="67"/>
        <end position="76"/>
    </location>
</feature>
<dbReference type="EMBL" id="CP000667">
    <property type="protein sequence ID" value="ABP55190.1"/>
    <property type="molecule type" value="Genomic_DNA"/>
</dbReference>
<name>A4X8J0_SALTO</name>
<feature type="compositionally biased region" description="Basic residues" evidence="1">
    <location>
        <begin position="1"/>
        <end position="10"/>
    </location>
</feature>
<feature type="compositionally biased region" description="Polar residues" evidence="1">
    <location>
        <begin position="218"/>
        <end position="231"/>
    </location>
</feature>
<evidence type="ECO:0000313" key="2">
    <source>
        <dbReference type="EMBL" id="ABP55190.1"/>
    </source>
</evidence>
<gene>
    <name evidence="2" type="ordered locus">Strop_2747</name>
</gene>
<dbReference type="eggNOG" id="COG2378">
    <property type="taxonomic scope" value="Bacteria"/>
</dbReference>
<dbReference type="HOGENOM" id="CLU_1199096_0_0_11"/>
<dbReference type="Proteomes" id="UP000000235">
    <property type="component" value="Chromosome"/>
</dbReference>
<feature type="compositionally biased region" description="Basic residues" evidence="1">
    <location>
        <begin position="28"/>
        <end position="42"/>
    </location>
</feature>